<dbReference type="GO" id="GO:0030729">
    <property type="term" value="F:acetoacetate-CoA ligase activity"/>
    <property type="evidence" value="ECO:0007669"/>
    <property type="project" value="TreeGrafter"/>
</dbReference>
<dbReference type="GeneTree" id="ENSGT00940000156044"/>
<dbReference type="PANTHER" id="PTHR42921:SF1">
    <property type="entry name" value="ACETOACETYL-COA SYNTHETASE"/>
    <property type="match status" value="1"/>
</dbReference>
<evidence type="ECO:0000313" key="1">
    <source>
        <dbReference type="Ensembl" id="ENSCSEP00000013472.1"/>
    </source>
</evidence>
<dbReference type="OMA" id="NHIVESC"/>
<reference evidence="1 2" key="1">
    <citation type="journal article" date="2014" name="Nat. Genet.">
        <title>Whole-genome sequence of a flatfish provides insights into ZW sex chromosome evolution and adaptation to a benthic lifestyle.</title>
        <authorList>
            <person name="Chen S."/>
            <person name="Zhang G."/>
            <person name="Shao C."/>
            <person name="Huang Q."/>
            <person name="Liu G."/>
            <person name="Zhang P."/>
            <person name="Song W."/>
            <person name="An N."/>
            <person name="Chalopin D."/>
            <person name="Volff J.N."/>
            <person name="Hong Y."/>
            <person name="Li Q."/>
            <person name="Sha Z."/>
            <person name="Zhou H."/>
            <person name="Xie M."/>
            <person name="Yu Q."/>
            <person name="Liu Y."/>
            <person name="Xiang H."/>
            <person name="Wang N."/>
            <person name="Wu K."/>
            <person name="Yang C."/>
            <person name="Zhou Q."/>
            <person name="Liao X."/>
            <person name="Yang L."/>
            <person name="Hu Q."/>
            <person name="Zhang J."/>
            <person name="Meng L."/>
            <person name="Jin L."/>
            <person name="Tian Y."/>
            <person name="Lian J."/>
            <person name="Yang J."/>
            <person name="Miao G."/>
            <person name="Liu S."/>
            <person name="Liang Z."/>
            <person name="Yan F."/>
            <person name="Li Y."/>
            <person name="Sun B."/>
            <person name="Zhang H."/>
            <person name="Zhang J."/>
            <person name="Zhu Y."/>
            <person name="Du M."/>
            <person name="Zhao Y."/>
            <person name="Schartl M."/>
            <person name="Tang Q."/>
            <person name="Wang J."/>
        </authorList>
    </citation>
    <scope>NUCLEOTIDE SEQUENCE</scope>
</reference>
<keyword evidence="2" id="KW-1185">Reference proteome</keyword>
<reference evidence="1" key="2">
    <citation type="submission" date="2025-08" db="UniProtKB">
        <authorList>
            <consortium name="Ensembl"/>
        </authorList>
    </citation>
    <scope>IDENTIFICATION</scope>
</reference>
<proteinExistence type="predicted"/>
<dbReference type="SUPFAM" id="SSF56801">
    <property type="entry name" value="Acetyl-CoA synthetase-like"/>
    <property type="match status" value="1"/>
</dbReference>
<dbReference type="STRING" id="244447.ENSCSEP00000013472"/>
<dbReference type="AlphaFoldDB" id="A0A3P8VGK9"/>
<sequence>MKPMETHNLQSLHTILSTGSSLKPQSYDYVYRCIPSQLTNHIVESCSLSSSGTDIRSCFMGQNPTVPVYKGEIQTRNLGMAMEAWSLDACVGGERGVCHKNGSKYHKAYFSSYPGVWAHGDYCKINPKTGGVVMLGRSDGTLNPNGVRFGSSEIYNIGDWNKEAWEACMARELQVEDS</sequence>
<dbReference type="InterPro" id="IPR042099">
    <property type="entry name" value="ANL_N_sf"/>
</dbReference>
<name>A0A3P8VGK9_CYNSE</name>
<reference evidence="1" key="3">
    <citation type="submission" date="2025-09" db="UniProtKB">
        <authorList>
            <consortium name="Ensembl"/>
        </authorList>
    </citation>
    <scope>IDENTIFICATION</scope>
</reference>
<evidence type="ECO:0000313" key="2">
    <source>
        <dbReference type="Proteomes" id="UP000265120"/>
    </source>
</evidence>
<dbReference type="Gene3D" id="3.40.50.12780">
    <property type="entry name" value="N-terminal domain of ligase-like"/>
    <property type="match status" value="1"/>
</dbReference>
<protein>
    <submittedName>
        <fullName evidence="1">Uncharacterized protein</fullName>
    </submittedName>
</protein>
<dbReference type="Ensembl" id="ENSCSET00000013631.1">
    <property type="protein sequence ID" value="ENSCSEP00000013472.1"/>
    <property type="gene ID" value="ENSCSEG00000008673.1"/>
</dbReference>
<dbReference type="GO" id="GO:0032024">
    <property type="term" value="P:positive regulation of insulin secretion"/>
    <property type="evidence" value="ECO:0007669"/>
    <property type="project" value="TreeGrafter"/>
</dbReference>
<accession>A0A3P8VGK9</accession>
<dbReference type="InParanoid" id="A0A3P8VGK9"/>
<organism evidence="1 2">
    <name type="scientific">Cynoglossus semilaevis</name>
    <name type="common">Tongue sole</name>
    <dbReference type="NCBI Taxonomy" id="244447"/>
    <lineage>
        <taxon>Eukaryota</taxon>
        <taxon>Metazoa</taxon>
        <taxon>Chordata</taxon>
        <taxon>Craniata</taxon>
        <taxon>Vertebrata</taxon>
        <taxon>Euteleostomi</taxon>
        <taxon>Actinopterygii</taxon>
        <taxon>Neopterygii</taxon>
        <taxon>Teleostei</taxon>
        <taxon>Neoteleostei</taxon>
        <taxon>Acanthomorphata</taxon>
        <taxon>Carangaria</taxon>
        <taxon>Pleuronectiformes</taxon>
        <taxon>Pleuronectoidei</taxon>
        <taxon>Cynoglossidae</taxon>
        <taxon>Cynoglossinae</taxon>
        <taxon>Cynoglossus</taxon>
    </lineage>
</organism>
<dbReference type="Proteomes" id="UP000265120">
    <property type="component" value="Chromosome W"/>
</dbReference>
<dbReference type="PANTHER" id="PTHR42921">
    <property type="entry name" value="ACETOACETYL-COA SYNTHETASE"/>
    <property type="match status" value="1"/>
</dbReference>